<dbReference type="AlphaFoldDB" id="A0A841CYY8"/>
<dbReference type="PANTHER" id="PTHR35908:SF1">
    <property type="entry name" value="CONSERVED PROTEIN"/>
    <property type="match status" value="1"/>
</dbReference>
<accession>A0A841CYY8</accession>
<evidence type="ECO:0000259" key="1">
    <source>
        <dbReference type="Pfam" id="PF18029"/>
    </source>
</evidence>
<dbReference type="PANTHER" id="PTHR35908">
    <property type="entry name" value="HYPOTHETICAL FUSION PROTEIN"/>
    <property type="match status" value="1"/>
</dbReference>
<evidence type="ECO:0000313" key="2">
    <source>
        <dbReference type="EMBL" id="MBB5963211.1"/>
    </source>
</evidence>
<dbReference type="EMBL" id="JACHJJ010000006">
    <property type="protein sequence ID" value="MBB5963211.1"/>
    <property type="molecule type" value="Genomic_DNA"/>
</dbReference>
<evidence type="ECO:0000313" key="3">
    <source>
        <dbReference type="Proteomes" id="UP000562352"/>
    </source>
</evidence>
<sequence length="233" mass="24333">MTDDTAGRLSRQEISAAVGDLGWRYVLGAVLTTVPVGSLAQAAEVAARLVEAAGEDAGGGLRMDVRADLLVLTVQSFALARVTPREVELARRVSAAADGLGLRLDPGTAGAGPRAVQLIEIAIDALDIARIRPFWKAVMGYGDEPGASGPEDPLVDPLGQGPAIWFQQMDAPRPQRNRIHLDVSVPHDEAAARIEAALAAGGVLLSDAAAPSFWVLADAEGNEACVTTWQGRD</sequence>
<dbReference type="SUPFAM" id="SSF54593">
    <property type="entry name" value="Glyoxalase/Bleomycin resistance protein/Dihydroxybiphenyl dioxygenase"/>
    <property type="match status" value="1"/>
</dbReference>
<name>A0A841CYY8_PLAVE</name>
<dbReference type="EC" id="4.2.1.96" evidence="2"/>
<dbReference type="Gene3D" id="3.10.180.10">
    <property type="entry name" value="2,3-Dihydroxybiphenyl 1,2-Dioxygenase, domain 1"/>
    <property type="match status" value="1"/>
</dbReference>
<dbReference type="Pfam" id="PF18029">
    <property type="entry name" value="Glyoxalase_6"/>
    <property type="match status" value="1"/>
</dbReference>
<dbReference type="Proteomes" id="UP000562352">
    <property type="component" value="Unassembled WGS sequence"/>
</dbReference>
<dbReference type="GO" id="GO:0008124">
    <property type="term" value="F:4-alpha-hydroxytetrahydrobiopterin dehydratase activity"/>
    <property type="evidence" value="ECO:0007669"/>
    <property type="project" value="UniProtKB-EC"/>
</dbReference>
<feature type="domain" description="Glyoxalase-like" evidence="1">
    <location>
        <begin position="121"/>
        <end position="227"/>
    </location>
</feature>
<dbReference type="RefSeq" id="WP_338047723.1">
    <property type="nucleotide sequence ID" value="NZ_BAAAWZ010000001.1"/>
</dbReference>
<gene>
    <name evidence="2" type="ORF">FHS22_002485</name>
</gene>
<proteinExistence type="predicted"/>
<comment type="caution">
    <text evidence="2">The sequence shown here is derived from an EMBL/GenBank/DDBJ whole genome shotgun (WGS) entry which is preliminary data.</text>
</comment>
<keyword evidence="2" id="KW-0456">Lyase</keyword>
<protein>
    <submittedName>
        <fullName evidence="2">4a-hydroxytetrahydrobiopterin dehydratase</fullName>
        <ecNumber evidence="2">4.2.1.96</ecNumber>
    </submittedName>
</protein>
<dbReference type="InterPro" id="IPR029068">
    <property type="entry name" value="Glyas_Bleomycin-R_OHBP_Dase"/>
</dbReference>
<keyword evidence="3" id="KW-1185">Reference proteome</keyword>
<reference evidence="2 3" key="1">
    <citation type="submission" date="2020-08" db="EMBL/GenBank/DDBJ databases">
        <title>Genomic Encyclopedia of Type Strains, Phase III (KMG-III): the genomes of soil and plant-associated and newly described type strains.</title>
        <authorList>
            <person name="Whitman W."/>
        </authorList>
    </citation>
    <scope>NUCLEOTIDE SEQUENCE [LARGE SCALE GENOMIC DNA]</scope>
    <source>
        <strain evidence="2 3">CECT 3303</strain>
    </source>
</reference>
<organism evidence="2 3">
    <name type="scientific">Planomonospora venezuelensis</name>
    <dbReference type="NCBI Taxonomy" id="1999"/>
    <lineage>
        <taxon>Bacteria</taxon>
        <taxon>Bacillati</taxon>
        <taxon>Actinomycetota</taxon>
        <taxon>Actinomycetes</taxon>
        <taxon>Streptosporangiales</taxon>
        <taxon>Streptosporangiaceae</taxon>
        <taxon>Planomonospora</taxon>
    </lineage>
</organism>
<dbReference type="InterPro" id="IPR041581">
    <property type="entry name" value="Glyoxalase_6"/>
</dbReference>